<reference evidence="2" key="1">
    <citation type="submission" date="2019-08" db="EMBL/GenBank/DDBJ databases">
        <authorList>
            <person name="Kucharzyk K."/>
            <person name="Murdoch R.W."/>
            <person name="Higgins S."/>
            <person name="Loffler F."/>
        </authorList>
    </citation>
    <scope>NUCLEOTIDE SEQUENCE</scope>
</reference>
<evidence type="ECO:0000256" key="1">
    <source>
        <dbReference type="SAM" id="MobiDB-lite"/>
    </source>
</evidence>
<evidence type="ECO:0000313" key="2">
    <source>
        <dbReference type="EMBL" id="MPN17603.1"/>
    </source>
</evidence>
<organism evidence="2">
    <name type="scientific">bioreactor metagenome</name>
    <dbReference type="NCBI Taxonomy" id="1076179"/>
    <lineage>
        <taxon>unclassified sequences</taxon>
        <taxon>metagenomes</taxon>
        <taxon>ecological metagenomes</taxon>
    </lineage>
</organism>
<protein>
    <submittedName>
        <fullName evidence="2">Uncharacterized protein</fullName>
    </submittedName>
</protein>
<dbReference type="EMBL" id="VSSQ01064775">
    <property type="protein sequence ID" value="MPN17603.1"/>
    <property type="molecule type" value="Genomic_DNA"/>
</dbReference>
<gene>
    <name evidence="2" type="ORF">SDC9_164958</name>
</gene>
<name>A0A645G0B6_9ZZZZ</name>
<comment type="caution">
    <text evidence="2">The sequence shown here is derived from an EMBL/GenBank/DDBJ whole genome shotgun (WGS) entry which is preliminary data.</text>
</comment>
<proteinExistence type="predicted"/>
<dbReference type="AlphaFoldDB" id="A0A645G0B6"/>
<sequence>MQRTTAGLDDGDDIESRWQHPVQRLANLLGIAPLAQPQLDVLGFAGGTGRRSPRVGDPRVRREPRRVGHRDARAAQRPLQGASEIAVAGEPGGTTLHMPEPQLLHGRWLLGRLWTCHVTTA</sequence>
<feature type="compositionally biased region" description="Basic and acidic residues" evidence="1">
    <location>
        <begin position="54"/>
        <end position="74"/>
    </location>
</feature>
<accession>A0A645G0B6</accession>
<feature type="region of interest" description="Disordered" evidence="1">
    <location>
        <begin position="44"/>
        <end position="83"/>
    </location>
</feature>